<name>A0A2Z7BV54_9LAMI</name>
<proteinExistence type="predicted"/>
<sequence length="335" mass="37004">MAAYFFVNAMQVDFESVLSMEHTEMAPMFKTLEDTEHKGLVASGSVYESVVVEFFSNAKVIAGKIITKKKKEKVKKVVEQQPVESGSQTAPTKSKSGTSSDEDSYTLNRLKKLGAKRKQVIESSDSKATVSVPSVLITKKHRTKRKNKVLTTAEHQAESQSGPIPEIPAGGDKESIAGGPEATMETIPQQISLPTPQIMDTTAKELTTLQDLVFSLDLKVERMRDDTNLTRNHTTQLRRQLKNAVNGLQIKIDVLESTLVRKLADNQQNFAALETGLVHHFADSKQNILDEVASLKSQVAEMVECLKELCDAKKGEGPSSKKIQGTSSSKKRRWF</sequence>
<protein>
    <submittedName>
        <fullName evidence="2">Uncharacterized protein</fullName>
    </submittedName>
</protein>
<gene>
    <name evidence="2" type="ORF">F511_16763</name>
</gene>
<feature type="region of interest" description="Disordered" evidence="1">
    <location>
        <begin position="141"/>
        <end position="179"/>
    </location>
</feature>
<feature type="compositionally biased region" description="Polar residues" evidence="1">
    <location>
        <begin position="149"/>
        <end position="162"/>
    </location>
</feature>
<dbReference type="EMBL" id="KV003926">
    <property type="protein sequence ID" value="KZV36127.1"/>
    <property type="molecule type" value="Genomic_DNA"/>
</dbReference>
<accession>A0A2Z7BV54</accession>
<feature type="region of interest" description="Disordered" evidence="1">
    <location>
        <begin position="78"/>
        <end position="106"/>
    </location>
</feature>
<organism evidence="2 3">
    <name type="scientific">Dorcoceras hygrometricum</name>
    <dbReference type="NCBI Taxonomy" id="472368"/>
    <lineage>
        <taxon>Eukaryota</taxon>
        <taxon>Viridiplantae</taxon>
        <taxon>Streptophyta</taxon>
        <taxon>Embryophyta</taxon>
        <taxon>Tracheophyta</taxon>
        <taxon>Spermatophyta</taxon>
        <taxon>Magnoliopsida</taxon>
        <taxon>eudicotyledons</taxon>
        <taxon>Gunneridae</taxon>
        <taxon>Pentapetalae</taxon>
        <taxon>asterids</taxon>
        <taxon>lamiids</taxon>
        <taxon>Lamiales</taxon>
        <taxon>Gesneriaceae</taxon>
        <taxon>Didymocarpoideae</taxon>
        <taxon>Trichosporeae</taxon>
        <taxon>Loxocarpinae</taxon>
        <taxon>Dorcoceras</taxon>
    </lineage>
</organism>
<dbReference type="Proteomes" id="UP000250235">
    <property type="component" value="Unassembled WGS sequence"/>
</dbReference>
<feature type="region of interest" description="Disordered" evidence="1">
    <location>
        <begin position="314"/>
        <end position="335"/>
    </location>
</feature>
<dbReference type="AlphaFoldDB" id="A0A2Z7BV54"/>
<evidence type="ECO:0000313" key="2">
    <source>
        <dbReference type="EMBL" id="KZV36127.1"/>
    </source>
</evidence>
<reference evidence="2 3" key="1">
    <citation type="journal article" date="2015" name="Proc. Natl. Acad. Sci. U.S.A.">
        <title>The resurrection genome of Boea hygrometrica: A blueprint for survival of dehydration.</title>
        <authorList>
            <person name="Xiao L."/>
            <person name="Yang G."/>
            <person name="Zhang L."/>
            <person name="Yang X."/>
            <person name="Zhao S."/>
            <person name="Ji Z."/>
            <person name="Zhou Q."/>
            <person name="Hu M."/>
            <person name="Wang Y."/>
            <person name="Chen M."/>
            <person name="Xu Y."/>
            <person name="Jin H."/>
            <person name="Xiao X."/>
            <person name="Hu G."/>
            <person name="Bao F."/>
            <person name="Hu Y."/>
            <person name="Wan P."/>
            <person name="Li L."/>
            <person name="Deng X."/>
            <person name="Kuang T."/>
            <person name="Xiang C."/>
            <person name="Zhu J.K."/>
            <person name="Oliver M.J."/>
            <person name="He Y."/>
        </authorList>
    </citation>
    <scope>NUCLEOTIDE SEQUENCE [LARGE SCALE GENOMIC DNA]</scope>
    <source>
        <strain evidence="3">cv. XS01</strain>
    </source>
</reference>
<evidence type="ECO:0000313" key="3">
    <source>
        <dbReference type="Proteomes" id="UP000250235"/>
    </source>
</evidence>
<keyword evidence="3" id="KW-1185">Reference proteome</keyword>
<feature type="compositionally biased region" description="Polar residues" evidence="1">
    <location>
        <begin position="82"/>
        <end position="99"/>
    </location>
</feature>
<evidence type="ECO:0000256" key="1">
    <source>
        <dbReference type="SAM" id="MobiDB-lite"/>
    </source>
</evidence>